<dbReference type="Proteomes" id="UP000095282">
    <property type="component" value="Unplaced"/>
</dbReference>
<feature type="region of interest" description="Disordered" evidence="2">
    <location>
        <begin position="281"/>
        <end position="309"/>
    </location>
</feature>
<feature type="compositionally biased region" description="Basic and acidic residues" evidence="2">
    <location>
        <begin position="300"/>
        <end position="309"/>
    </location>
</feature>
<dbReference type="PROSITE" id="PS50026">
    <property type="entry name" value="EGF_3"/>
    <property type="match status" value="1"/>
</dbReference>
<dbReference type="WBParaSite" id="Csp11.Scaffold629.g7759.t1">
    <property type="protein sequence ID" value="Csp11.Scaffold629.g7759.t1"/>
    <property type="gene ID" value="Csp11.Scaffold629.g7759"/>
</dbReference>
<feature type="compositionally biased region" description="Polar residues" evidence="2">
    <location>
        <begin position="256"/>
        <end position="269"/>
    </location>
</feature>
<keyword evidence="1" id="KW-1015">Disulfide bond</keyword>
<evidence type="ECO:0000256" key="1">
    <source>
        <dbReference type="PROSITE-ProRule" id="PRU00076"/>
    </source>
</evidence>
<comment type="caution">
    <text evidence="1">Lacks conserved residue(s) required for the propagation of feature annotation.</text>
</comment>
<organism evidence="5 6">
    <name type="scientific">Caenorhabditis tropicalis</name>
    <dbReference type="NCBI Taxonomy" id="1561998"/>
    <lineage>
        <taxon>Eukaryota</taxon>
        <taxon>Metazoa</taxon>
        <taxon>Ecdysozoa</taxon>
        <taxon>Nematoda</taxon>
        <taxon>Chromadorea</taxon>
        <taxon>Rhabditida</taxon>
        <taxon>Rhabditina</taxon>
        <taxon>Rhabditomorpha</taxon>
        <taxon>Rhabditoidea</taxon>
        <taxon>Rhabditidae</taxon>
        <taxon>Peloderinae</taxon>
        <taxon>Caenorhabditis</taxon>
    </lineage>
</organism>
<evidence type="ECO:0000313" key="6">
    <source>
        <dbReference type="WBParaSite" id="Csp11.Scaffold629.g7759.t1"/>
    </source>
</evidence>
<dbReference type="PROSITE" id="PS00022">
    <property type="entry name" value="EGF_1"/>
    <property type="match status" value="1"/>
</dbReference>
<keyword evidence="3" id="KW-0472">Membrane</keyword>
<proteinExistence type="predicted"/>
<accession>A0A1I7UBV2</accession>
<evidence type="ECO:0000313" key="5">
    <source>
        <dbReference type="Proteomes" id="UP000095282"/>
    </source>
</evidence>
<feature type="region of interest" description="Disordered" evidence="2">
    <location>
        <begin position="160"/>
        <end position="269"/>
    </location>
</feature>
<evidence type="ECO:0000256" key="3">
    <source>
        <dbReference type="SAM" id="Phobius"/>
    </source>
</evidence>
<dbReference type="AlphaFoldDB" id="A0A1I7UBV2"/>
<evidence type="ECO:0000256" key="2">
    <source>
        <dbReference type="SAM" id="MobiDB-lite"/>
    </source>
</evidence>
<keyword evidence="3" id="KW-1133">Transmembrane helix</keyword>
<reference evidence="6" key="1">
    <citation type="submission" date="2016-11" db="UniProtKB">
        <authorList>
            <consortium name="WormBaseParasite"/>
        </authorList>
    </citation>
    <scope>IDENTIFICATION</scope>
</reference>
<feature type="compositionally biased region" description="Low complexity" evidence="2">
    <location>
        <begin position="206"/>
        <end position="222"/>
    </location>
</feature>
<feature type="compositionally biased region" description="Basic and acidic residues" evidence="2">
    <location>
        <begin position="160"/>
        <end position="201"/>
    </location>
</feature>
<keyword evidence="5" id="KW-1185">Reference proteome</keyword>
<dbReference type="InterPro" id="IPR000742">
    <property type="entry name" value="EGF"/>
</dbReference>
<feature type="transmembrane region" description="Helical" evidence="3">
    <location>
        <begin position="95"/>
        <end position="117"/>
    </location>
</feature>
<feature type="disulfide bond" evidence="1">
    <location>
        <begin position="81"/>
        <end position="90"/>
    </location>
</feature>
<evidence type="ECO:0000259" key="4">
    <source>
        <dbReference type="PROSITE" id="PS50026"/>
    </source>
</evidence>
<keyword evidence="3" id="KW-0812">Transmembrane</keyword>
<feature type="domain" description="EGF-like" evidence="4">
    <location>
        <begin position="50"/>
        <end position="91"/>
    </location>
</feature>
<name>A0A1I7UBV2_9PELO</name>
<protein>
    <submittedName>
        <fullName evidence="6">EGF-like domain-containing protein</fullName>
    </submittedName>
</protein>
<sequence length="309" mass="34539">MDDVSNSTCQSPIRSQKFREINFIWFTLLHNQKRTETIDKTILEVNVIDFRDDCSMYLCSGFGSCVVGNRGQLIEYIDCRCDLFHTGQKCEHFVGMPYVVTLLVTTLVSMIIFFFWYSSQRFKKKIHIPQAPYRFADYLDSHQRAERKWLLEQQIGRGSELDSRAGYHDDEKPKKEEKKEETVDYSESREVKKADQVKAKTDAQVAAGKTDSTGTSTGSASGVPNSTGPADSSRLGVPARGQSGGTTGLSEMKELNQANDGGISTRSSTATYKIDLKTVASNTGTLPADAPPDNKNIFKKNQENKKTKK</sequence>
<keyword evidence="1" id="KW-0245">EGF-like domain</keyword>